<dbReference type="InterPro" id="IPR011060">
    <property type="entry name" value="RibuloseP-bd_barrel"/>
</dbReference>
<reference evidence="11" key="1">
    <citation type="journal article" date="2023" name="Int. J. Syst. Evol. Microbiol.">
        <title>Mesoterricola silvestris gen. nov., sp. nov., Mesoterricola sediminis sp. nov., Geothrix oryzae sp. nov., Geothrix edaphica sp. nov., Geothrix rubra sp. nov., and Geothrix limicola sp. nov., six novel members of Acidobacteriota isolated from soils.</title>
        <authorList>
            <person name="Itoh H."/>
            <person name="Sugisawa Y."/>
            <person name="Mise K."/>
            <person name="Xu Z."/>
            <person name="Kuniyasu M."/>
            <person name="Ushijima N."/>
            <person name="Kawano K."/>
            <person name="Kobayashi E."/>
            <person name="Shiratori Y."/>
            <person name="Masuda Y."/>
            <person name="Senoo K."/>
        </authorList>
    </citation>
    <scope>NUCLEOTIDE SEQUENCE [LARGE SCALE GENOMIC DNA]</scope>
    <source>
        <strain evidence="11">W79</strain>
    </source>
</reference>
<evidence type="ECO:0000256" key="2">
    <source>
        <dbReference type="ARBA" id="ARBA00004664"/>
    </source>
</evidence>
<accession>A0AA48GS91</accession>
<dbReference type="RefSeq" id="WP_316411972.1">
    <property type="nucleotide sequence ID" value="NZ_AP027080.1"/>
</dbReference>
<dbReference type="GO" id="GO:0004640">
    <property type="term" value="F:phosphoribosylanthranilate isomerase activity"/>
    <property type="evidence" value="ECO:0007669"/>
    <property type="project" value="UniProtKB-UniRule"/>
</dbReference>
<evidence type="ECO:0000256" key="3">
    <source>
        <dbReference type="ARBA" id="ARBA00012572"/>
    </source>
</evidence>
<dbReference type="GO" id="GO:0000162">
    <property type="term" value="P:L-tryptophan biosynthetic process"/>
    <property type="evidence" value="ECO:0007669"/>
    <property type="project" value="UniProtKB-UniRule"/>
</dbReference>
<dbReference type="SUPFAM" id="SSF51366">
    <property type="entry name" value="Ribulose-phoshate binding barrel"/>
    <property type="match status" value="1"/>
</dbReference>
<protein>
    <recommendedName>
        <fullName evidence="4 9">N-(5'-phosphoribosyl)anthranilate isomerase</fullName>
        <shortName evidence="9">PRAI</shortName>
        <ecNumber evidence="3 9">5.3.1.24</ecNumber>
    </recommendedName>
</protein>
<dbReference type="Gene3D" id="3.20.20.70">
    <property type="entry name" value="Aldolase class I"/>
    <property type="match status" value="1"/>
</dbReference>
<dbReference type="InterPro" id="IPR013785">
    <property type="entry name" value="Aldolase_TIM"/>
</dbReference>
<keyword evidence="7 9" id="KW-0057">Aromatic amino acid biosynthesis</keyword>
<comment type="similarity">
    <text evidence="9">Belongs to the TrpF family.</text>
</comment>
<gene>
    <name evidence="9" type="primary">trpF</name>
    <name evidence="10" type="ORF">METEAL_24940</name>
</gene>
<evidence type="ECO:0000313" key="11">
    <source>
        <dbReference type="Proteomes" id="UP001238179"/>
    </source>
</evidence>
<organism evidence="10 11">
    <name type="scientific">Mesoterricola silvestris</name>
    <dbReference type="NCBI Taxonomy" id="2927979"/>
    <lineage>
        <taxon>Bacteria</taxon>
        <taxon>Pseudomonadati</taxon>
        <taxon>Acidobacteriota</taxon>
        <taxon>Holophagae</taxon>
        <taxon>Holophagales</taxon>
        <taxon>Holophagaceae</taxon>
        <taxon>Mesoterricola</taxon>
    </lineage>
</organism>
<dbReference type="EC" id="5.3.1.24" evidence="3 9"/>
<dbReference type="PANTHER" id="PTHR42894:SF1">
    <property type="entry name" value="N-(5'-PHOSPHORIBOSYL)ANTHRANILATE ISOMERASE"/>
    <property type="match status" value="1"/>
</dbReference>
<dbReference type="PANTHER" id="PTHR42894">
    <property type="entry name" value="N-(5'-PHOSPHORIBOSYL)ANTHRANILATE ISOMERASE"/>
    <property type="match status" value="1"/>
</dbReference>
<keyword evidence="8 9" id="KW-0413">Isomerase</keyword>
<dbReference type="HAMAP" id="MF_00135">
    <property type="entry name" value="PRAI"/>
    <property type="match status" value="1"/>
</dbReference>
<evidence type="ECO:0000256" key="6">
    <source>
        <dbReference type="ARBA" id="ARBA00022822"/>
    </source>
</evidence>
<comment type="pathway">
    <text evidence="2 9">Amino-acid biosynthesis; L-tryptophan biosynthesis; L-tryptophan from chorismate: step 3/5.</text>
</comment>
<comment type="catalytic activity">
    <reaction evidence="1 9">
        <text>N-(5-phospho-beta-D-ribosyl)anthranilate = 1-(2-carboxyphenylamino)-1-deoxy-D-ribulose 5-phosphate</text>
        <dbReference type="Rhea" id="RHEA:21540"/>
        <dbReference type="ChEBI" id="CHEBI:18277"/>
        <dbReference type="ChEBI" id="CHEBI:58613"/>
        <dbReference type="EC" id="5.3.1.24"/>
    </reaction>
</comment>
<evidence type="ECO:0000256" key="4">
    <source>
        <dbReference type="ARBA" id="ARBA00022272"/>
    </source>
</evidence>
<evidence type="ECO:0000256" key="7">
    <source>
        <dbReference type="ARBA" id="ARBA00023141"/>
    </source>
</evidence>
<dbReference type="EMBL" id="AP027080">
    <property type="protein sequence ID" value="BDU73320.1"/>
    <property type="molecule type" value="Genomic_DNA"/>
</dbReference>
<dbReference type="Proteomes" id="UP001238179">
    <property type="component" value="Chromosome"/>
</dbReference>
<dbReference type="InterPro" id="IPR044643">
    <property type="entry name" value="TrpF_fam"/>
</dbReference>
<evidence type="ECO:0000256" key="1">
    <source>
        <dbReference type="ARBA" id="ARBA00001164"/>
    </source>
</evidence>
<name>A0AA48GS91_9BACT</name>
<evidence type="ECO:0000256" key="5">
    <source>
        <dbReference type="ARBA" id="ARBA00022605"/>
    </source>
</evidence>
<sequence length="199" mass="20708">MKAKVCGLTTPGDVALALAAGADWLGFLSHPASPRHCPDPLLPRLAGDRAVLVAVAGDALEIARWAELCGARWVQPYLPDRAGLELLRARGLGILLPWPDEPGQEPAPADLYLWETGSAATGLLGGSGQGHAGAHPPPGPFLLAGGLKGGMLRERLAALPPHLDCRGFDAASRLERAPGLKDPGLVEAFVAEAHGLEKR</sequence>
<keyword evidence="5 9" id="KW-0028">Amino-acid biosynthesis</keyword>
<proteinExistence type="inferred from homology"/>
<dbReference type="AlphaFoldDB" id="A0AA48GS91"/>
<evidence type="ECO:0000256" key="8">
    <source>
        <dbReference type="ARBA" id="ARBA00023235"/>
    </source>
</evidence>
<dbReference type="InterPro" id="IPR001240">
    <property type="entry name" value="PRAI_dom"/>
</dbReference>
<keyword evidence="11" id="KW-1185">Reference proteome</keyword>
<keyword evidence="6 9" id="KW-0822">Tryptophan biosynthesis</keyword>
<evidence type="ECO:0000313" key="10">
    <source>
        <dbReference type="EMBL" id="BDU73320.1"/>
    </source>
</evidence>
<dbReference type="KEGG" id="msil:METEAL_24940"/>
<evidence type="ECO:0000256" key="9">
    <source>
        <dbReference type="HAMAP-Rule" id="MF_00135"/>
    </source>
</evidence>